<evidence type="ECO:0000313" key="2">
    <source>
        <dbReference type="Proteomes" id="UP000007801"/>
    </source>
</evidence>
<reference evidence="1 2" key="1">
    <citation type="journal article" date="2007" name="Nature">
        <title>Evolution of genes and genomes on the Drosophila phylogeny.</title>
        <authorList>
            <consortium name="Drosophila 12 Genomes Consortium"/>
            <person name="Clark A.G."/>
            <person name="Eisen M.B."/>
            <person name="Smith D.R."/>
            <person name="Bergman C.M."/>
            <person name="Oliver B."/>
            <person name="Markow T.A."/>
            <person name="Kaufman T.C."/>
            <person name="Kellis M."/>
            <person name="Gelbart W."/>
            <person name="Iyer V.N."/>
            <person name="Pollard D.A."/>
            <person name="Sackton T.B."/>
            <person name="Larracuente A.M."/>
            <person name="Singh N.D."/>
            <person name="Abad J.P."/>
            <person name="Abt D.N."/>
            <person name="Adryan B."/>
            <person name="Aguade M."/>
            <person name="Akashi H."/>
            <person name="Anderson W.W."/>
            <person name="Aquadro C.F."/>
            <person name="Ardell D.H."/>
            <person name="Arguello R."/>
            <person name="Artieri C.G."/>
            <person name="Barbash D.A."/>
            <person name="Barker D."/>
            <person name="Barsanti P."/>
            <person name="Batterham P."/>
            <person name="Batzoglou S."/>
            <person name="Begun D."/>
            <person name="Bhutkar A."/>
            <person name="Blanco E."/>
            <person name="Bosak S.A."/>
            <person name="Bradley R.K."/>
            <person name="Brand A.D."/>
            <person name="Brent M.R."/>
            <person name="Brooks A.N."/>
            <person name="Brown R.H."/>
            <person name="Butlin R.K."/>
            <person name="Caggese C."/>
            <person name="Calvi B.R."/>
            <person name="Bernardo de Carvalho A."/>
            <person name="Caspi A."/>
            <person name="Castrezana S."/>
            <person name="Celniker S.E."/>
            <person name="Chang J.L."/>
            <person name="Chapple C."/>
            <person name="Chatterji S."/>
            <person name="Chinwalla A."/>
            <person name="Civetta A."/>
            <person name="Clifton S.W."/>
            <person name="Comeron J.M."/>
            <person name="Costello J.C."/>
            <person name="Coyne J.A."/>
            <person name="Daub J."/>
            <person name="David R.G."/>
            <person name="Delcher A.L."/>
            <person name="Delehaunty K."/>
            <person name="Do C.B."/>
            <person name="Ebling H."/>
            <person name="Edwards K."/>
            <person name="Eickbush T."/>
            <person name="Evans J.D."/>
            <person name="Filipski A."/>
            <person name="Findeiss S."/>
            <person name="Freyhult E."/>
            <person name="Fulton L."/>
            <person name="Fulton R."/>
            <person name="Garcia A.C."/>
            <person name="Gardiner A."/>
            <person name="Garfield D.A."/>
            <person name="Garvin B.E."/>
            <person name="Gibson G."/>
            <person name="Gilbert D."/>
            <person name="Gnerre S."/>
            <person name="Godfrey J."/>
            <person name="Good R."/>
            <person name="Gotea V."/>
            <person name="Gravely B."/>
            <person name="Greenberg A.J."/>
            <person name="Griffiths-Jones S."/>
            <person name="Gross S."/>
            <person name="Guigo R."/>
            <person name="Gustafson E.A."/>
            <person name="Haerty W."/>
            <person name="Hahn M.W."/>
            <person name="Halligan D.L."/>
            <person name="Halpern A.L."/>
            <person name="Halter G.M."/>
            <person name="Han M.V."/>
            <person name="Heger A."/>
            <person name="Hillier L."/>
            <person name="Hinrichs A.S."/>
            <person name="Holmes I."/>
            <person name="Hoskins R.A."/>
            <person name="Hubisz M.J."/>
            <person name="Hultmark D."/>
            <person name="Huntley M.A."/>
            <person name="Jaffe D.B."/>
            <person name="Jagadeeshan S."/>
            <person name="Jeck W.R."/>
            <person name="Johnson J."/>
            <person name="Jones C.D."/>
            <person name="Jordan W.C."/>
            <person name="Karpen G.H."/>
            <person name="Kataoka E."/>
            <person name="Keightley P.D."/>
            <person name="Kheradpour P."/>
            <person name="Kirkness E.F."/>
            <person name="Koerich L.B."/>
            <person name="Kristiansen K."/>
            <person name="Kudrna D."/>
            <person name="Kulathinal R.J."/>
            <person name="Kumar S."/>
            <person name="Kwok R."/>
            <person name="Lander E."/>
            <person name="Langley C.H."/>
            <person name="Lapoint R."/>
            <person name="Lazzaro B.P."/>
            <person name="Lee S.J."/>
            <person name="Levesque L."/>
            <person name="Li R."/>
            <person name="Lin C.F."/>
            <person name="Lin M.F."/>
            <person name="Lindblad-Toh K."/>
            <person name="Llopart A."/>
            <person name="Long M."/>
            <person name="Low L."/>
            <person name="Lozovsky E."/>
            <person name="Lu J."/>
            <person name="Luo M."/>
            <person name="Machado C.A."/>
            <person name="Makalowski W."/>
            <person name="Marzo M."/>
            <person name="Matsuda M."/>
            <person name="Matzkin L."/>
            <person name="McAllister B."/>
            <person name="McBride C.S."/>
            <person name="McKernan B."/>
            <person name="McKernan K."/>
            <person name="Mendez-Lago M."/>
            <person name="Minx P."/>
            <person name="Mollenhauer M.U."/>
            <person name="Montooth K."/>
            <person name="Mount S.M."/>
            <person name="Mu X."/>
            <person name="Myers E."/>
            <person name="Negre B."/>
            <person name="Newfeld S."/>
            <person name="Nielsen R."/>
            <person name="Noor M.A."/>
            <person name="O'Grady P."/>
            <person name="Pachter L."/>
            <person name="Papaceit M."/>
            <person name="Parisi M.J."/>
            <person name="Parisi M."/>
            <person name="Parts L."/>
            <person name="Pedersen J.S."/>
            <person name="Pesole G."/>
            <person name="Phillippy A.M."/>
            <person name="Ponting C.P."/>
            <person name="Pop M."/>
            <person name="Porcelli D."/>
            <person name="Powell J.R."/>
            <person name="Prohaska S."/>
            <person name="Pruitt K."/>
            <person name="Puig M."/>
            <person name="Quesneville H."/>
            <person name="Ram K.R."/>
            <person name="Rand D."/>
            <person name="Rasmussen M.D."/>
            <person name="Reed L.K."/>
            <person name="Reenan R."/>
            <person name="Reily A."/>
            <person name="Remington K.A."/>
            <person name="Rieger T.T."/>
            <person name="Ritchie M.G."/>
            <person name="Robin C."/>
            <person name="Rogers Y.H."/>
            <person name="Rohde C."/>
            <person name="Rozas J."/>
            <person name="Rubenfield M.J."/>
            <person name="Ruiz A."/>
            <person name="Russo S."/>
            <person name="Salzberg S.L."/>
            <person name="Sanchez-Gracia A."/>
            <person name="Saranga D.J."/>
            <person name="Sato H."/>
            <person name="Schaeffer S.W."/>
            <person name="Schatz M.C."/>
            <person name="Schlenke T."/>
            <person name="Schwartz R."/>
            <person name="Segarra C."/>
            <person name="Singh R.S."/>
            <person name="Sirot L."/>
            <person name="Sirota M."/>
            <person name="Sisneros N.B."/>
            <person name="Smith C.D."/>
            <person name="Smith T.F."/>
            <person name="Spieth J."/>
            <person name="Stage D.E."/>
            <person name="Stark A."/>
            <person name="Stephan W."/>
            <person name="Strausberg R.L."/>
            <person name="Strempel S."/>
            <person name="Sturgill D."/>
            <person name="Sutton G."/>
            <person name="Sutton G.G."/>
            <person name="Tao W."/>
            <person name="Teichmann S."/>
            <person name="Tobari Y.N."/>
            <person name="Tomimura Y."/>
            <person name="Tsolas J.M."/>
            <person name="Valente V.L."/>
            <person name="Venter E."/>
            <person name="Venter J.C."/>
            <person name="Vicario S."/>
            <person name="Vieira F.G."/>
            <person name="Vilella A.J."/>
            <person name="Villasante A."/>
            <person name="Walenz B."/>
            <person name="Wang J."/>
            <person name="Wasserman M."/>
            <person name="Watts T."/>
            <person name="Wilson D."/>
            <person name="Wilson R.K."/>
            <person name="Wing R.A."/>
            <person name="Wolfner M.F."/>
            <person name="Wong A."/>
            <person name="Wong G.K."/>
            <person name="Wu C.I."/>
            <person name="Wu G."/>
            <person name="Yamamoto D."/>
            <person name="Yang H.P."/>
            <person name="Yang S.P."/>
            <person name="Yorke J.A."/>
            <person name="Yoshida K."/>
            <person name="Zdobnov E."/>
            <person name="Zhang P."/>
            <person name="Zhang Y."/>
            <person name="Zimin A.V."/>
            <person name="Baldwin J."/>
            <person name="Abdouelleil A."/>
            <person name="Abdulkadir J."/>
            <person name="Abebe A."/>
            <person name="Abera B."/>
            <person name="Abreu J."/>
            <person name="Acer S.C."/>
            <person name="Aftuck L."/>
            <person name="Alexander A."/>
            <person name="An P."/>
            <person name="Anderson E."/>
            <person name="Anderson S."/>
            <person name="Arachi H."/>
            <person name="Azer M."/>
            <person name="Bachantsang P."/>
            <person name="Barry A."/>
            <person name="Bayul T."/>
            <person name="Berlin A."/>
            <person name="Bessette D."/>
            <person name="Bloom T."/>
            <person name="Blye J."/>
            <person name="Boguslavskiy L."/>
            <person name="Bonnet C."/>
            <person name="Boukhgalter B."/>
            <person name="Bourzgui I."/>
            <person name="Brown A."/>
            <person name="Cahill P."/>
            <person name="Channer S."/>
            <person name="Cheshatsang Y."/>
            <person name="Chuda L."/>
            <person name="Citroen M."/>
            <person name="Collymore A."/>
            <person name="Cooke P."/>
            <person name="Costello M."/>
            <person name="D'Aco K."/>
            <person name="Daza R."/>
            <person name="De Haan G."/>
            <person name="DeGray S."/>
            <person name="DeMaso C."/>
            <person name="Dhargay N."/>
            <person name="Dooley K."/>
            <person name="Dooley E."/>
            <person name="Doricent M."/>
            <person name="Dorje P."/>
            <person name="Dorjee K."/>
            <person name="Dupes A."/>
            <person name="Elong R."/>
            <person name="Falk J."/>
            <person name="Farina A."/>
            <person name="Faro S."/>
            <person name="Ferguson D."/>
            <person name="Fisher S."/>
            <person name="Foley C.D."/>
            <person name="Franke A."/>
            <person name="Friedrich D."/>
            <person name="Gadbois L."/>
            <person name="Gearin G."/>
            <person name="Gearin C.R."/>
            <person name="Giannoukos G."/>
            <person name="Goode T."/>
            <person name="Graham J."/>
            <person name="Grandbois E."/>
            <person name="Grewal S."/>
            <person name="Gyaltsen K."/>
            <person name="Hafez N."/>
            <person name="Hagos B."/>
            <person name="Hall J."/>
            <person name="Henson C."/>
            <person name="Hollinger A."/>
            <person name="Honan T."/>
            <person name="Huard M.D."/>
            <person name="Hughes L."/>
            <person name="Hurhula B."/>
            <person name="Husby M.E."/>
            <person name="Kamat A."/>
            <person name="Kanga B."/>
            <person name="Kashin S."/>
            <person name="Khazanovich D."/>
            <person name="Kisner P."/>
            <person name="Lance K."/>
            <person name="Lara M."/>
            <person name="Lee W."/>
            <person name="Lennon N."/>
            <person name="Letendre F."/>
            <person name="LeVine R."/>
            <person name="Lipovsky A."/>
            <person name="Liu X."/>
            <person name="Liu J."/>
            <person name="Liu S."/>
            <person name="Lokyitsang T."/>
            <person name="Lokyitsang Y."/>
            <person name="Lubonja R."/>
            <person name="Lui A."/>
            <person name="MacDonald P."/>
            <person name="Magnisalis V."/>
            <person name="Maru K."/>
            <person name="Matthews C."/>
            <person name="McCusker W."/>
            <person name="McDonough S."/>
            <person name="Mehta T."/>
            <person name="Meldrim J."/>
            <person name="Meneus L."/>
            <person name="Mihai O."/>
            <person name="Mihalev A."/>
            <person name="Mihova T."/>
            <person name="Mittelman R."/>
            <person name="Mlenga V."/>
            <person name="Montmayeur A."/>
            <person name="Mulrain L."/>
            <person name="Navidi A."/>
            <person name="Naylor J."/>
            <person name="Negash T."/>
            <person name="Nguyen T."/>
            <person name="Nguyen N."/>
            <person name="Nicol R."/>
            <person name="Norbu C."/>
            <person name="Norbu N."/>
            <person name="Novod N."/>
            <person name="O'Neill B."/>
            <person name="Osman S."/>
            <person name="Markiewicz E."/>
            <person name="Oyono O.L."/>
            <person name="Patti C."/>
            <person name="Phunkhang P."/>
            <person name="Pierre F."/>
            <person name="Priest M."/>
            <person name="Raghuraman S."/>
            <person name="Rege F."/>
            <person name="Reyes R."/>
            <person name="Rise C."/>
            <person name="Rogov P."/>
            <person name="Ross K."/>
            <person name="Ryan E."/>
            <person name="Settipalli S."/>
            <person name="Shea T."/>
            <person name="Sherpa N."/>
            <person name="Shi L."/>
            <person name="Shih D."/>
            <person name="Sparrow T."/>
            <person name="Spaulding J."/>
            <person name="Stalker J."/>
            <person name="Stange-Thomann N."/>
            <person name="Stavropoulos S."/>
            <person name="Stone C."/>
            <person name="Strader C."/>
            <person name="Tesfaye S."/>
            <person name="Thomson T."/>
            <person name="Thoulutsang Y."/>
            <person name="Thoulutsang D."/>
            <person name="Topham K."/>
            <person name="Topping I."/>
            <person name="Tsamla T."/>
            <person name="Vassiliev H."/>
            <person name="Vo A."/>
            <person name="Wangchuk T."/>
            <person name="Wangdi T."/>
            <person name="Weiand M."/>
            <person name="Wilkinson J."/>
            <person name="Wilson A."/>
            <person name="Yadav S."/>
            <person name="Young G."/>
            <person name="Yu Q."/>
            <person name="Zembek L."/>
            <person name="Zhong D."/>
            <person name="Zimmer A."/>
            <person name="Zwirko Z."/>
            <person name="Jaffe D.B."/>
            <person name="Alvarez P."/>
            <person name="Brockman W."/>
            <person name="Butler J."/>
            <person name="Chin C."/>
            <person name="Gnerre S."/>
            <person name="Grabherr M."/>
            <person name="Kleber M."/>
            <person name="Mauceli E."/>
            <person name="MacCallum I."/>
        </authorList>
    </citation>
    <scope>NUCLEOTIDE SEQUENCE [LARGE SCALE GENOMIC DNA]</scope>
    <source>
        <strain evidence="2">Tucson 14024-0371.13</strain>
    </source>
</reference>
<organism evidence="1 2">
    <name type="scientific">Drosophila ananassae</name>
    <name type="common">Fruit fly</name>
    <dbReference type="NCBI Taxonomy" id="7217"/>
    <lineage>
        <taxon>Eukaryota</taxon>
        <taxon>Metazoa</taxon>
        <taxon>Ecdysozoa</taxon>
        <taxon>Arthropoda</taxon>
        <taxon>Hexapoda</taxon>
        <taxon>Insecta</taxon>
        <taxon>Pterygota</taxon>
        <taxon>Neoptera</taxon>
        <taxon>Endopterygota</taxon>
        <taxon>Diptera</taxon>
        <taxon>Brachycera</taxon>
        <taxon>Muscomorpha</taxon>
        <taxon>Ephydroidea</taxon>
        <taxon>Drosophilidae</taxon>
        <taxon>Drosophila</taxon>
        <taxon>Sophophora</taxon>
    </lineage>
</organism>
<dbReference type="KEGG" id="dan:6502513"/>
<dbReference type="STRING" id="7217.B3MDP3"/>
<evidence type="ECO:0000313" key="1">
    <source>
        <dbReference type="EMBL" id="EDV37506.2"/>
    </source>
</evidence>
<dbReference type="Proteomes" id="UP000007801">
    <property type="component" value="Unassembled WGS sequence"/>
</dbReference>
<dbReference type="Pfam" id="PF06477">
    <property type="entry name" value="DUF1091"/>
    <property type="match status" value="1"/>
</dbReference>
<gene>
    <name evidence="1" type="primary">Dana\GF19770</name>
    <name evidence="1" type="synonym">dana_GLEANR_22176</name>
    <name evidence="1" type="ORF">GF19770</name>
</gene>
<proteinExistence type="predicted"/>
<dbReference type="HOGENOM" id="CLU_2348822_0_0_1"/>
<protein>
    <submittedName>
        <fullName evidence="1">Uncharacterized protein</fullName>
    </submittedName>
</protein>
<dbReference type="PANTHER" id="PTHR21112:SF0">
    <property type="entry name" value="CHEMOSENSORY PROTEIN A 29A-RELATED"/>
    <property type="match status" value="1"/>
</dbReference>
<sequence length="186" mass="21165">MSVLNVLKITLYFFGIWTWIRSVESWSQTYDYKSIAVNNNPGKVFVPNLKLVGRKRLINGTIDILEDLDNEYQISVEVFSNAAGAGYKQMPLEIAPLAVCTTLRNFYQRFIKKSFVTGVTTDVDFEDGKLCPIPKGNHYLKNLELDSSDWAVILPRGLIKVRLNVMKVAEFCGGFDYIVEIKDKLI</sequence>
<dbReference type="AlphaFoldDB" id="B3MDP3"/>
<dbReference type="EMBL" id="CH902619">
    <property type="protein sequence ID" value="EDV37506.2"/>
    <property type="molecule type" value="Genomic_DNA"/>
</dbReference>
<dbReference type="InParanoid" id="B3MDP3"/>
<dbReference type="GeneID" id="6502513"/>
<dbReference type="OrthoDB" id="7851871at2759"/>
<name>B3MDP3_DROAN</name>
<dbReference type="InterPro" id="IPR010512">
    <property type="entry name" value="DUF1091"/>
</dbReference>
<dbReference type="PANTHER" id="PTHR21112">
    <property type="entry name" value="CHEMOSENSORY PROTEIN A 29A-RELATED"/>
    <property type="match status" value="1"/>
</dbReference>
<accession>B3MDP3</accession>
<keyword evidence="2" id="KW-1185">Reference proteome</keyword>